<feature type="domain" description="C2H2-type" evidence="6">
    <location>
        <begin position="96"/>
        <end position="124"/>
    </location>
</feature>
<dbReference type="AlphaFoldDB" id="A0A4U0U8J9"/>
<dbReference type="Pfam" id="PF12796">
    <property type="entry name" value="Ank_2"/>
    <property type="match status" value="1"/>
</dbReference>
<evidence type="ECO:0000259" key="6">
    <source>
        <dbReference type="PROSITE" id="PS50157"/>
    </source>
</evidence>
<gene>
    <name evidence="7" type="ORF">B0A50_01698</name>
</gene>
<dbReference type="GO" id="GO:0008270">
    <property type="term" value="F:zinc ion binding"/>
    <property type="evidence" value="ECO:0007669"/>
    <property type="project" value="UniProtKB-KW"/>
</dbReference>
<dbReference type="Gene3D" id="3.30.160.60">
    <property type="entry name" value="Classic Zinc Finger"/>
    <property type="match status" value="2"/>
</dbReference>
<dbReference type="Proteomes" id="UP000308549">
    <property type="component" value="Unassembled WGS sequence"/>
</dbReference>
<dbReference type="PROSITE" id="PS50157">
    <property type="entry name" value="ZINC_FINGER_C2H2_2"/>
    <property type="match status" value="2"/>
</dbReference>
<feature type="region of interest" description="Disordered" evidence="5">
    <location>
        <begin position="114"/>
        <end position="149"/>
    </location>
</feature>
<comment type="caution">
    <text evidence="7">The sequence shown here is derived from an EMBL/GenBank/DDBJ whole genome shotgun (WGS) entry which is preliminary data.</text>
</comment>
<evidence type="ECO:0000256" key="2">
    <source>
        <dbReference type="ARBA" id="ARBA00023043"/>
    </source>
</evidence>
<dbReference type="InterPro" id="IPR013087">
    <property type="entry name" value="Znf_C2H2_type"/>
</dbReference>
<dbReference type="SMART" id="SM00248">
    <property type="entry name" value="ANK"/>
    <property type="match status" value="5"/>
</dbReference>
<feature type="repeat" description="ANK" evidence="3">
    <location>
        <begin position="657"/>
        <end position="689"/>
    </location>
</feature>
<accession>A0A4U0U8J9</accession>
<feature type="repeat" description="ANK" evidence="3">
    <location>
        <begin position="591"/>
        <end position="623"/>
    </location>
</feature>
<dbReference type="SUPFAM" id="SSF48403">
    <property type="entry name" value="Ankyrin repeat"/>
    <property type="match status" value="1"/>
</dbReference>
<name>A0A4U0U8J9_9PEZI</name>
<feature type="region of interest" description="Disordered" evidence="5">
    <location>
        <begin position="1"/>
        <end position="35"/>
    </location>
</feature>
<evidence type="ECO:0000313" key="7">
    <source>
        <dbReference type="EMBL" id="TKA31621.1"/>
    </source>
</evidence>
<dbReference type="Gene3D" id="1.25.40.20">
    <property type="entry name" value="Ankyrin repeat-containing domain"/>
    <property type="match status" value="1"/>
</dbReference>
<feature type="region of interest" description="Disordered" evidence="5">
    <location>
        <begin position="210"/>
        <end position="250"/>
    </location>
</feature>
<dbReference type="EMBL" id="NAJL01000007">
    <property type="protein sequence ID" value="TKA31621.1"/>
    <property type="molecule type" value="Genomic_DNA"/>
</dbReference>
<feature type="compositionally biased region" description="Polar residues" evidence="5">
    <location>
        <begin position="140"/>
        <end position="149"/>
    </location>
</feature>
<keyword evidence="1" id="KW-0677">Repeat</keyword>
<organism evidence="7 8">
    <name type="scientific">Salinomyces thailandicus</name>
    <dbReference type="NCBI Taxonomy" id="706561"/>
    <lineage>
        <taxon>Eukaryota</taxon>
        <taxon>Fungi</taxon>
        <taxon>Dikarya</taxon>
        <taxon>Ascomycota</taxon>
        <taxon>Pezizomycotina</taxon>
        <taxon>Dothideomycetes</taxon>
        <taxon>Dothideomycetidae</taxon>
        <taxon>Mycosphaerellales</taxon>
        <taxon>Teratosphaeriaceae</taxon>
        <taxon>Salinomyces</taxon>
    </lineage>
</organism>
<dbReference type="PROSITE" id="PS50297">
    <property type="entry name" value="ANK_REP_REGION"/>
    <property type="match status" value="3"/>
</dbReference>
<dbReference type="PANTHER" id="PTHR24126">
    <property type="entry name" value="ANKYRIN REPEAT, PH AND SEC7 DOMAIN CONTAINING PROTEIN SECG-RELATED"/>
    <property type="match status" value="1"/>
</dbReference>
<evidence type="ECO:0000256" key="1">
    <source>
        <dbReference type="ARBA" id="ARBA00022737"/>
    </source>
</evidence>
<reference evidence="7 8" key="1">
    <citation type="submission" date="2017-03" db="EMBL/GenBank/DDBJ databases">
        <title>Genomes of endolithic fungi from Antarctica.</title>
        <authorList>
            <person name="Coleine C."/>
            <person name="Masonjones S."/>
            <person name="Stajich J.E."/>
        </authorList>
    </citation>
    <scope>NUCLEOTIDE SEQUENCE [LARGE SCALE GENOMIC DNA]</scope>
    <source>
        <strain evidence="7 8">CCFEE 6315</strain>
    </source>
</reference>
<keyword evidence="8" id="KW-1185">Reference proteome</keyword>
<keyword evidence="4" id="KW-0479">Metal-binding</keyword>
<dbReference type="PANTHER" id="PTHR24126:SF14">
    <property type="entry name" value="ANK_REP_REGION DOMAIN-CONTAINING PROTEIN"/>
    <property type="match status" value="1"/>
</dbReference>
<dbReference type="OrthoDB" id="4772757at2759"/>
<feature type="domain" description="C2H2-type" evidence="6">
    <location>
        <begin position="60"/>
        <end position="84"/>
    </location>
</feature>
<sequence>MAAFNDYHPGMMPFTSNSHAPASKAQRRARAQSIADTDIDRSVTSNDTISLATKKRKVLYPCEPCGTSYTEKRALARHRHTAQHRRNLGLPPSEKYACTLCPKSFSREHDRVRHVNETHNGMKRSGRSNDTPESEGLSVGLTSARTPSSWQSDGLRLDLGCGDDYGFVVDSDANSVTNGWDTLGSTVEVYPGPAMYGSKGHAELPLQCQTIPEGSPVSSGTNTTPPSSTGESSRPNDSWCDGRSHQTRYMDTSDDEDDMIIDTAWEYHRKPPSLVAEDSAVDMSDDIYRRHDPKLPSIAVFDRRHERKTPVTDDHVESELARFRDLNLKSLPRATLVQGRNKTTTIPAREPSLCIFCNDAFESDHRALLTHLRRHLEELRGDQSCICEECQVGFANKADLAKHKVSADVKGHCGFAFEHKYPCTGHHRPAGLLCPDFVDSDRFQLGVQLRHWEQSQLKAYMVNIETLVTEQNKRASAVYSIEQLCDGSSMRSFSCASSINTYNSAPCDGPEGHMDVGGLQKRLRLRSLKSSAKRLPQMLRSGGLSLNKSGGDHHQMNGGRGILPAASEWSDPDALRLLLGLGANINTHDGHYGSALASAARQGRLESVQLLLSEGADVQQLGGKYGSALGAAAAGGHRHIVELLLKHGSNINAGEGTNGPPLSVAAANGQLKMLQYLLERGADIDRSGGDEGCPIGFAVWYGRTSTASLLAQQGAALNVPGGKHGTPLCAAVEATARGRADIEMINVLIDRGADVNFGSPLCTAAAHADLKSMTAAISLLLSRGAHPNMNDSTGGSALQYAKKRRERWVNKLFFSKEDVNENVEEIIGYCDAVIELLREHGARDGGRIY</sequence>
<dbReference type="InterPro" id="IPR036236">
    <property type="entry name" value="Znf_C2H2_sf"/>
</dbReference>
<keyword evidence="4" id="KW-0862">Zinc</keyword>
<dbReference type="PROSITE" id="PS50088">
    <property type="entry name" value="ANK_REPEAT"/>
    <property type="match status" value="3"/>
</dbReference>
<dbReference type="SUPFAM" id="SSF57667">
    <property type="entry name" value="beta-beta-alpha zinc fingers"/>
    <property type="match status" value="1"/>
</dbReference>
<dbReference type="SMART" id="SM00355">
    <property type="entry name" value="ZnF_C2H2"/>
    <property type="match status" value="4"/>
</dbReference>
<keyword evidence="2 3" id="KW-0040">ANK repeat</keyword>
<dbReference type="PROSITE" id="PS00028">
    <property type="entry name" value="ZINC_FINGER_C2H2_1"/>
    <property type="match status" value="2"/>
</dbReference>
<evidence type="ECO:0000256" key="4">
    <source>
        <dbReference type="PROSITE-ProRule" id="PRU00042"/>
    </source>
</evidence>
<proteinExistence type="predicted"/>
<keyword evidence="4" id="KW-0863">Zinc-finger</keyword>
<dbReference type="InterPro" id="IPR036770">
    <property type="entry name" value="Ankyrin_rpt-contain_sf"/>
</dbReference>
<evidence type="ECO:0000256" key="3">
    <source>
        <dbReference type="PROSITE-ProRule" id="PRU00023"/>
    </source>
</evidence>
<dbReference type="InterPro" id="IPR002110">
    <property type="entry name" value="Ankyrin_rpt"/>
</dbReference>
<feature type="repeat" description="ANK" evidence="3">
    <location>
        <begin position="624"/>
        <end position="656"/>
    </location>
</feature>
<evidence type="ECO:0000313" key="8">
    <source>
        <dbReference type="Proteomes" id="UP000308549"/>
    </source>
</evidence>
<evidence type="ECO:0000256" key="5">
    <source>
        <dbReference type="SAM" id="MobiDB-lite"/>
    </source>
</evidence>
<feature type="compositionally biased region" description="Low complexity" evidence="5">
    <location>
        <begin position="214"/>
        <end position="235"/>
    </location>
</feature>
<protein>
    <recommendedName>
        <fullName evidence="6">C2H2-type domain-containing protein</fullName>
    </recommendedName>
</protein>